<dbReference type="NCBIfam" id="TIGR04057">
    <property type="entry name" value="SusC_RagA_signa"/>
    <property type="match status" value="1"/>
</dbReference>
<keyword evidence="4 8" id="KW-0812">Transmembrane</keyword>
<evidence type="ECO:0000313" key="12">
    <source>
        <dbReference type="Proteomes" id="UP000199031"/>
    </source>
</evidence>
<dbReference type="GO" id="GO:0044718">
    <property type="term" value="P:siderophore transmembrane transport"/>
    <property type="evidence" value="ECO:0007669"/>
    <property type="project" value="TreeGrafter"/>
</dbReference>
<dbReference type="InterPro" id="IPR023997">
    <property type="entry name" value="TonB-dep_OMP_SusC/RagA_CS"/>
</dbReference>
<gene>
    <name evidence="11" type="ORF">SAMN05444277_1162</name>
</gene>
<dbReference type="PANTHER" id="PTHR30069">
    <property type="entry name" value="TONB-DEPENDENT OUTER MEMBRANE RECEPTOR"/>
    <property type="match status" value="1"/>
</dbReference>
<evidence type="ECO:0000259" key="10">
    <source>
        <dbReference type="Pfam" id="PF07715"/>
    </source>
</evidence>
<dbReference type="InterPro" id="IPR037066">
    <property type="entry name" value="Plug_dom_sf"/>
</dbReference>
<keyword evidence="6 8" id="KW-0472">Membrane</keyword>
<organism evidence="11 12">
    <name type="scientific">Parafilimonas terrae</name>
    <dbReference type="NCBI Taxonomy" id="1465490"/>
    <lineage>
        <taxon>Bacteria</taxon>
        <taxon>Pseudomonadati</taxon>
        <taxon>Bacteroidota</taxon>
        <taxon>Chitinophagia</taxon>
        <taxon>Chitinophagales</taxon>
        <taxon>Chitinophagaceae</taxon>
        <taxon>Parafilimonas</taxon>
    </lineage>
</organism>
<dbReference type="InterPro" id="IPR039426">
    <property type="entry name" value="TonB-dep_rcpt-like"/>
</dbReference>
<protein>
    <submittedName>
        <fullName evidence="11">TonB-linked outer membrane protein, SusC/RagA family</fullName>
    </submittedName>
</protein>
<keyword evidence="7 8" id="KW-0998">Cell outer membrane</keyword>
<evidence type="ECO:0000256" key="8">
    <source>
        <dbReference type="PROSITE-ProRule" id="PRU01360"/>
    </source>
</evidence>
<keyword evidence="2 8" id="KW-0813">Transport</keyword>
<dbReference type="Gene3D" id="2.40.170.20">
    <property type="entry name" value="TonB-dependent receptor, beta-barrel domain"/>
    <property type="match status" value="1"/>
</dbReference>
<dbReference type="SUPFAM" id="SSF49464">
    <property type="entry name" value="Carboxypeptidase regulatory domain-like"/>
    <property type="match status" value="1"/>
</dbReference>
<reference evidence="11 12" key="1">
    <citation type="submission" date="2016-10" db="EMBL/GenBank/DDBJ databases">
        <authorList>
            <person name="de Groot N.N."/>
        </authorList>
    </citation>
    <scope>NUCLEOTIDE SEQUENCE [LARGE SCALE GENOMIC DNA]</scope>
    <source>
        <strain evidence="11 12">DSM 28286</strain>
    </source>
</reference>
<dbReference type="PANTHER" id="PTHR30069:SF29">
    <property type="entry name" value="HEMOGLOBIN AND HEMOGLOBIN-HAPTOGLOBIN-BINDING PROTEIN 1-RELATED"/>
    <property type="match status" value="1"/>
</dbReference>
<keyword evidence="3 8" id="KW-1134">Transmembrane beta strand</keyword>
<keyword evidence="12" id="KW-1185">Reference proteome</keyword>
<evidence type="ECO:0000256" key="3">
    <source>
        <dbReference type="ARBA" id="ARBA00022452"/>
    </source>
</evidence>
<dbReference type="Proteomes" id="UP000199031">
    <property type="component" value="Unassembled WGS sequence"/>
</dbReference>
<evidence type="ECO:0000313" key="11">
    <source>
        <dbReference type="EMBL" id="SFQ50745.1"/>
    </source>
</evidence>
<feature type="chain" id="PRO_5011773979" evidence="9">
    <location>
        <begin position="21"/>
        <end position="1076"/>
    </location>
</feature>
<dbReference type="SUPFAM" id="SSF56935">
    <property type="entry name" value="Porins"/>
    <property type="match status" value="1"/>
</dbReference>
<evidence type="ECO:0000256" key="2">
    <source>
        <dbReference type="ARBA" id="ARBA00022448"/>
    </source>
</evidence>
<evidence type="ECO:0000256" key="5">
    <source>
        <dbReference type="ARBA" id="ARBA00022729"/>
    </source>
</evidence>
<proteinExistence type="inferred from homology"/>
<dbReference type="Pfam" id="PF13715">
    <property type="entry name" value="CarbopepD_reg_2"/>
    <property type="match status" value="1"/>
</dbReference>
<evidence type="ECO:0000256" key="6">
    <source>
        <dbReference type="ARBA" id="ARBA00023136"/>
    </source>
</evidence>
<dbReference type="AlphaFoldDB" id="A0A1I5Z351"/>
<dbReference type="PROSITE" id="PS52016">
    <property type="entry name" value="TONB_DEPENDENT_REC_3"/>
    <property type="match status" value="1"/>
</dbReference>
<feature type="signal peptide" evidence="9">
    <location>
        <begin position="1"/>
        <end position="20"/>
    </location>
</feature>
<comment type="subcellular location">
    <subcellularLocation>
        <location evidence="1 8">Cell outer membrane</location>
        <topology evidence="1 8">Multi-pass membrane protein</topology>
    </subcellularLocation>
</comment>
<dbReference type="NCBIfam" id="TIGR04056">
    <property type="entry name" value="OMP_RagA_SusC"/>
    <property type="match status" value="1"/>
</dbReference>
<dbReference type="RefSeq" id="WP_090662555.1">
    <property type="nucleotide sequence ID" value="NZ_FOXQ01000016.1"/>
</dbReference>
<accession>A0A1I5Z351</accession>
<evidence type="ECO:0000256" key="4">
    <source>
        <dbReference type="ARBA" id="ARBA00022692"/>
    </source>
</evidence>
<dbReference type="GO" id="GO:0015344">
    <property type="term" value="F:siderophore uptake transmembrane transporter activity"/>
    <property type="evidence" value="ECO:0007669"/>
    <property type="project" value="TreeGrafter"/>
</dbReference>
<comment type="similarity">
    <text evidence="8">Belongs to the TonB-dependent receptor family.</text>
</comment>
<evidence type="ECO:0000256" key="9">
    <source>
        <dbReference type="SAM" id="SignalP"/>
    </source>
</evidence>
<dbReference type="GO" id="GO:0009279">
    <property type="term" value="C:cell outer membrane"/>
    <property type="evidence" value="ECO:0007669"/>
    <property type="project" value="UniProtKB-SubCell"/>
</dbReference>
<evidence type="ECO:0000256" key="7">
    <source>
        <dbReference type="ARBA" id="ARBA00023237"/>
    </source>
</evidence>
<dbReference type="EMBL" id="FOXQ01000016">
    <property type="protein sequence ID" value="SFQ50745.1"/>
    <property type="molecule type" value="Genomic_DNA"/>
</dbReference>
<evidence type="ECO:0000256" key="1">
    <source>
        <dbReference type="ARBA" id="ARBA00004571"/>
    </source>
</evidence>
<dbReference type="Gene3D" id="2.170.130.10">
    <property type="entry name" value="TonB-dependent receptor, plug domain"/>
    <property type="match status" value="1"/>
</dbReference>
<dbReference type="InterPro" id="IPR023996">
    <property type="entry name" value="TonB-dep_OMP_SusC/RagA"/>
</dbReference>
<dbReference type="Pfam" id="PF07715">
    <property type="entry name" value="Plug"/>
    <property type="match status" value="1"/>
</dbReference>
<dbReference type="STRING" id="1465490.SAMN05444277_1162"/>
<dbReference type="InterPro" id="IPR008969">
    <property type="entry name" value="CarboxyPept-like_regulatory"/>
</dbReference>
<name>A0A1I5Z351_9BACT</name>
<dbReference type="InterPro" id="IPR012910">
    <property type="entry name" value="Plug_dom"/>
</dbReference>
<keyword evidence="5 9" id="KW-0732">Signal</keyword>
<feature type="domain" description="TonB-dependent receptor plug" evidence="10">
    <location>
        <begin position="115"/>
        <end position="239"/>
    </location>
</feature>
<dbReference type="InterPro" id="IPR036942">
    <property type="entry name" value="Beta-barrel_TonB_sf"/>
</dbReference>
<dbReference type="OrthoDB" id="9768177at2"/>
<sequence length="1076" mass="117622">MRKTVSMLIMVLLTSVAAWSQGKISGTVKDQNGDPVPFATVNVKGTKVTVAADVNANFTIPAKSGDVLVITAVGVDPLEITVGNNPVVTATVNRTSGTITDVVVTTALGIRRNRNELPYAAQTVTSEEMTKTNNSNFANSMSGKVSGLQIKTNNSLGGSTNIILRGARSITGDNQALIVIDGVPVNNSTYNSSSTQQGFAGYDYGNQGSDINPEDIASVNVLKGAAASALYGSRAANGVILITTKKGKSGLGITLNLGASTGNMDKSTWIKYQRQYGSGYYDPDYYTYSDAPPSPDSHFWYLDANGDGVEDLVVPTTEDASFGAKFDPNLKVYQWTAFDPTSPTYLQATPWVAAKHDPTAFFQNPVSAVASLIVQGGDDKFTYKLGYSHNDDKGILPNSKLKKDIVNFQADYKITDKLTITGATNFSKISGLGRYGSGYDAFNLATNFREWWQMNVDVMDQKAAYERTHKNITWNMTDPPNDIGPIYWDNPYYVRYESFETDSRYRYISYITLNYAVNNWLNLMGRVSLDTYENLQEERNGYESINIGAYSKYNNSYKEYNYDFLASVNKNISDNLNFKAVVGTNLRRNYFKSTFAITNGGLIIPGIYDLANSANPIEAPTEEDQQREIGRVFGGITLAYKEMLILDLTASRDQSSTLPKGNNAYFYPSASGGFVFSKLLPDATWLNFGKLRLNYAEVGADAPFDYLVDNYTQPTPFGTVPLFSVNSTKKNADLKPEKTRSYEAGIEASFLKNRIGFDVTYYHTNTIDQIIPVTISGATGYTTQIINAGVVENKGIEASLNLIPVKTKDFSWNMALNWTNPKNKVVSLTGGTENILMGSFQGGVTLNAVVGQPMGVLKGSDYIYTDGQKTVDGDGYYEVSSTTNNIIGNIQPKWYGGINNTFTYKGISLSFLIDMKQGGDLYSVDQWYGQGTGLTANTAGLNDKGNPIRDAVEDGGGIKFPGVTEDGKPNGTYALITGLRGYGYNSFPNAGYIYDASYVKLREASISYSLPSKLISKLNPIKGIDISVYGRNLWIIHKNMPDSDPEEGPSAGNIQGFQVGSYPTYRMIGLNLNFKF</sequence>